<comment type="caution">
    <text evidence="1">The sequence shown here is derived from an EMBL/GenBank/DDBJ whole genome shotgun (WGS) entry which is preliminary data.</text>
</comment>
<reference evidence="1 4" key="2">
    <citation type="submission" date="2018-05" db="EMBL/GenBank/DDBJ databases">
        <title>Genomic Encyclopedia of Type Strains, Phase IV (KMG-IV): sequencing the most valuable type-strain genomes for metagenomic binning, comparative biology and taxonomic classification.</title>
        <authorList>
            <person name="Goeker M."/>
        </authorList>
    </citation>
    <scope>NUCLEOTIDE SEQUENCE [LARGE SCALE GENOMIC DNA]</scope>
    <source>
        <strain evidence="1 4">DSM 28816</strain>
    </source>
</reference>
<dbReference type="RefSeq" id="WP_094378733.1">
    <property type="nucleotide sequence ID" value="NZ_NOKA02000001.1"/>
</dbReference>
<name>A0A255I718_9FIRM</name>
<dbReference type="Pfam" id="PF02620">
    <property type="entry name" value="YceD"/>
    <property type="match status" value="1"/>
</dbReference>
<gene>
    <name evidence="1" type="ORF">C8E03_101574</name>
    <name evidence="2" type="ORF">CG710_000305</name>
</gene>
<dbReference type="AlphaFoldDB" id="A0A255I718"/>
<dbReference type="Proteomes" id="UP000216411">
    <property type="component" value="Unassembled WGS sequence"/>
</dbReference>
<dbReference type="EMBL" id="QICS01000001">
    <property type="protein sequence ID" value="PXV95943.1"/>
    <property type="molecule type" value="Genomic_DNA"/>
</dbReference>
<reference evidence="2 3" key="1">
    <citation type="journal article" date="2017" name="Genome Announc.">
        <title>Draft Genome Sequence of a Sporulating and Motile Strain of Lachnotalea glycerini Isolated from Water in Quebec City, Canada.</title>
        <authorList>
            <person name="Maheux A.F."/>
            <person name="Boudreau D.K."/>
            <person name="Berube E."/>
            <person name="Boissinot M."/>
            <person name="Raymond F."/>
            <person name="Brodeur S."/>
            <person name="Corbeil J."/>
            <person name="Isabel S."/>
            <person name="Omar R.F."/>
            <person name="Bergeron M.G."/>
        </authorList>
    </citation>
    <scope>NUCLEOTIDE SEQUENCE [LARGE SCALE GENOMIC DNA]</scope>
    <source>
        <strain evidence="2 3">CCRI-19302</strain>
    </source>
</reference>
<accession>A0A255I718</accession>
<reference evidence="2" key="3">
    <citation type="submission" date="2018-07" db="EMBL/GenBank/DDBJ databases">
        <authorList>
            <person name="Quirk P.G."/>
            <person name="Krulwich T.A."/>
        </authorList>
    </citation>
    <scope>NUCLEOTIDE SEQUENCE</scope>
    <source>
        <strain evidence="2">CCRI-19302</strain>
    </source>
</reference>
<evidence type="ECO:0000313" key="3">
    <source>
        <dbReference type="Proteomes" id="UP000216411"/>
    </source>
</evidence>
<protein>
    <submittedName>
        <fullName evidence="2">DUF177 domain-containing protein</fullName>
    </submittedName>
</protein>
<evidence type="ECO:0000313" key="1">
    <source>
        <dbReference type="EMBL" id="PXV95943.1"/>
    </source>
</evidence>
<dbReference type="InterPro" id="IPR003772">
    <property type="entry name" value="YceD"/>
</dbReference>
<sequence length="174" mass="19768">MLIKLTDVLAYEDKVIQTKAPLEMDFFDIKSGKFEIVFKSDVNLLLTNVGNKNITIEAKADLTVSIPCDRCLEPVKTKFHIDVTKDVNLGLIEENRENELDEKDYIMGYDLDVDKLIYAEILINWPMKVLCKDSCKGICNRCGANLNLGECGCDRAELDPRMAVIRDIFNNSKQ</sequence>
<proteinExistence type="predicted"/>
<organism evidence="1 4">
    <name type="scientific">Lachnotalea glycerini</name>
    <dbReference type="NCBI Taxonomy" id="1763509"/>
    <lineage>
        <taxon>Bacteria</taxon>
        <taxon>Bacillati</taxon>
        <taxon>Bacillota</taxon>
        <taxon>Clostridia</taxon>
        <taxon>Lachnospirales</taxon>
        <taxon>Lachnospiraceae</taxon>
        <taxon>Lachnotalea</taxon>
    </lineage>
</organism>
<dbReference type="OrthoDB" id="9790372at2"/>
<dbReference type="Proteomes" id="UP000247523">
    <property type="component" value="Unassembled WGS sequence"/>
</dbReference>
<keyword evidence="3" id="KW-1185">Reference proteome</keyword>
<evidence type="ECO:0000313" key="2">
    <source>
        <dbReference type="EMBL" id="RDY33008.1"/>
    </source>
</evidence>
<evidence type="ECO:0000313" key="4">
    <source>
        <dbReference type="Proteomes" id="UP000247523"/>
    </source>
</evidence>
<dbReference type="EMBL" id="NOKA02000001">
    <property type="protein sequence ID" value="RDY33008.1"/>
    <property type="molecule type" value="Genomic_DNA"/>
</dbReference>